<reference evidence="1 2" key="1">
    <citation type="journal article" date="2019" name="Commun. Biol.">
        <title>The bagworm genome reveals a unique fibroin gene that provides high tensile strength.</title>
        <authorList>
            <person name="Kono N."/>
            <person name="Nakamura H."/>
            <person name="Ohtoshi R."/>
            <person name="Tomita M."/>
            <person name="Numata K."/>
            <person name="Arakawa K."/>
        </authorList>
    </citation>
    <scope>NUCLEOTIDE SEQUENCE [LARGE SCALE GENOMIC DNA]</scope>
</reference>
<organism evidence="1 2">
    <name type="scientific">Eumeta variegata</name>
    <name type="common">Bagworm moth</name>
    <name type="synonym">Eumeta japonica</name>
    <dbReference type="NCBI Taxonomy" id="151549"/>
    <lineage>
        <taxon>Eukaryota</taxon>
        <taxon>Metazoa</taxon>
        <taxon>Ecdysozoa</taxon>
        <taxon>Arthropoda</taxon>
        <taxon>Hexapoda</taxon>
        <taxon>Insecta</taxon>
        <taxon>Pterygota</taxon>
        <taxon>Neoptera</taxon>
        <taxon>Endopterygota</taxon>
        <taxon>Lepidoptera</taxon>
        <taxon>Glossata</taxon>
        <taxon>Ditrysia</taxon>
        <taxon>Tineoidea</taxon>
        <taxon>Psychidae</taxon>
        <taxon>Oiketicinae</taxon>
        <taxon>Eumeta</taxon>
    </lineage>
</organism>
<keyword evidence="2" id="KW-1185">Reference proteome</keyword>
<name>A0A4C1W1H4_EUMVA</name>
<comment type="caution">
    <text evidence="1">The sequence shown here is derived from an EMBL/GenBank/DDBJ whole genome shotgun (WGS) entry which is preliminary data.</text>
</comment>
<dbReference type="AlphaFoldDB" id="A0A4C1W1H4"/>
<sequence length="91" mass="10357">MCNVHRQAGRGRPVYAAATSVNAECENDNAPRRDKARNPLAQHFDKSLFVDFQSQHLKKTHTPNRMLDILMAQYGELLAGYVFGIRTKTHM</sequence>
<evidence type="ECO:0000313" key="2">
    <source>
        <dbReference type="Proteomes" id="UP000299102"/>
    </source>
</evidence>
<protein>
    <submittedName>
        <fullName evidence="1">Uncharacterized protein</fullName>
    </submittedName>
</protein>
<accession>A0A4C1W1H4</accession>
<dbReference type="EMBL" id="BGZK01000445">
    <property type="protein sequence ID" value="GBP44014.1"/>
    <property type="molecule type" value="Genomic_DNA"/>
</dbReference>
<evidence type="ECO:0000313" key="1">
    <source>
        <dbReference type="EMBL" id="GBP44014.1"/>
    </source>
</evidence>
<proteinExistence type="predicted"/>
<gene>
    <name evidence="1" type="ORF">EVAR_27183_1</name>
</gene>
<dbReference type="Proteomes" id="UP000299102">
    <property type="component" value="Unassembled WGS sequence"/>
</dbReference>